<reference evidence="2 3" key="1">
    <citation type="submission" date="2024-07" db="EMBL/GenBank/DDBJ databases">
        <title>Section-level genome sequencing and comparative genomics of Aspergillus sections Usti and Cavernicolus.</title>
        <authorList>
            <consortium name="Lawrence Berkeley National Laboratory"/>
            <person name="Nybo J.L."/>
            <person name="Vesth T.C."/>
            <person name="Theobald S."/>
            <person name="Frisvad J.C."/>
            <person name="Larsen T.O."/>
            <person name="Kjaerboelling I."/>
            <person name="Rothschild-Mancinelli K."/>
            <person name="Lyhne E.K."/>
            <person name="Kogle M.E."/>
            <person name="Barry K."/>
            <person name="Clum A."/>
            <person name="Na H."/>
            <person name="Ledsgaard L."/>
            <person name="Lin J."/>
            <person name="Lipzen A."/>
            <person name="Kuo A."/>
            <person name="Riley R."/>
            <person name="Mondo S."/>
            <person name="Labutti K."/>
            <person name="Haridas S."/>
            <person name="Pangalinan J."/>
            <person name="Salamov A.A."/>
            <person name="Simmons B.A."/>
            <person name="Magnuson J.K."/>
            <person name="Chen J."/>
            <person name="Drula E."/>
            <person name="Henrissat B."/>
            <person name="Wiebenga A."/>
            <person name="Lubbers R.J."/>
            <person name="Gomes A.C."/>
            <person name="Makela M.R."/>
            <person name="Stajich J."/>
            <person name="Grigoriev I.V."/>
            <person name="Mortensen U.H."/>
            <person name="De Vries R.P."/>
            <person name="Baker S.E."/>
            <person name="Andersen M.R."/>
        </authorList>
    </citation>
    <scope>NUCLEOTIDE SEQUENCE [LARGE SCALE GENOMIC DNA]</scope>
    <source>
        <strain evidence="2 3">CBS 209.92</strain>
    </source>
</reference>
<dbReference type="Proteomes" id="UP001610563">
    <property type="component" value="Unassembled WGS sequence"/>
</dbReference>
<feature type="transmembrane region" description="Helical" evidence="1">
    <location>
        <begin position="176"/>
        <end position="195"/>
    </location>
</feature>
<evidence type="ECO:0000313" key="2">
    <source>
        <dbReference type="EMBL" id="KAL2793063.1"/>
    </source>
</evidence>
<keyword evidence="1" id="KW-0472">Membrane</keyword>
<keyword evidence="1" id="KW-1133">Transmembrane helix</keyword>
<feature type="transmembrane region" description="Helical" evidence="1">
    <location>
        <begin position="140"/>
        <end position="160"/>
    </location>
</feature>
<feature type="transmembrane region" description="Helical" evidence="1">
    <location>
        <begin position="268"/>
        <end position="289"/>
    </location>
</feature>
<name>A0ABR4G271_9EURO</name>
<keyword evidence="3" id="KW-1185">Reference proteome</keyword>
<proteinExistence type="predicted"/>
<organism evidence="2 3">
    <name type="scientific">Aspergillus keveii</name>
    <dbReference type="NCBI Taxonomy" id="714993"/>
    <lineage>
        <taxon>Eukaryota</taxon>
        <taxon>Fungi</taxon>
        <taxon>Dikarya</taxon>
        <taxon>Ascomycota</taxon>
        <taxon>Pezizomycotina</taxon>
        <taxon>Eurotiomycetes</taxon>
        <taxon>Eurotiomycetidae</taxon>
        <taxon>Eurotiales</taxon>
        <taxon>Aspergillaceae</taxon>
        <taxon>Aspergillus</taxon>
        <taxon>Aspergillus subgen. Nidulantes</taxon>
    </lineage>
</organism>
<feature type="transmembrane region" description="Helical" evidence="1">
    <location>
        <begin position="309"/>
        <end position="342"/>
    </location>
</feature>
<evidence type="ECO:0000256" key="1">
    <source>
        <dbReference type="SAM" id="Phobius"/>
    </source>
</evidence>
<gene>
    <name evidence="2" type="ORF">BJX66DRAFT_306602</name>
</gene>
<protein>
    <submittedName>
        <fullName evidence="2">Uncharacterized protein</fullName>
    </submittedName>
</protein>
<accession>A0ABR4G271</accession>
<feature type="transmembrane region" description="Helical" evidence="1">
    <location>
        <begin position="23"/>
        <end position="42"/>
    </location>
</feature>
<evidence type="ECO:0000313" key="3">
    <source>
        <dbReference type="Proteomes" id="UP001610563"/>
    </source>
</evidence>
<comment type="caution">
    <text evidence="2">The sequence shown here is derived from an EMBL/GenBank/DDBJ whole genome shotgun (WGS) entry which is preliminary data.</text>
</comment>
<feature type="transmembrane region" description="Helical" evidence="1">
    <location>
        <begin position="239"/>
        <end position="256"/>
    </location>
</feature>
<keyword evidence="1" id="KW-0812">Transmembrane</keyword>
<feature type="transmembrane region" description="Helical" evidence="1">
    <location>
        <begin position="54"/>
        <end position="81"/>
    </location>
</feature>
<dbReference type="EMBL" id="JBFTWV010000062">
    <property type="protein sequence ID" value="KAL2793063.1"/>
    <property type="molecule type" value="Genomic_DNA"/>
</dbReference>
<sequence length="376" mass="42206">MASVAPAPTVLCPLESQRSVPGLILKLFVVNFVTLCFYFHCYHQREGRYLTLDAFVFFLAPLNTVLRYGAALMIISGYAFYGVASSLRDKTGQRHRRQTLVNSSRALSSLLGRKRSLDSQYNILGNAPRPPKTERLASRIGPVIPALGYIVQCCGAIYLYDRRCQWNGVTLIDKQIFQLAGGGLLLGIISAGYTLRLPYFDQLIPDTRDTWLEHIIHALRDQSDDEELFRHEPPVVRRLLYLLKSLAVAFLVQLILRNPVFFNKFAELIGPIWWFWALLLGSLAAFMAFSSMTPKPPPGLARWERAVRLAVVFCACLLYLALGMIVAAGTTGAVGWHLSIYVRLALEAKGLKNKALDEPCPLLMADPEAEYIWWLA</sequence>